<dbReference type="SUPFAM" id="SSF55816">
    <property type="entry name" value="5'-nucleotidase (syn. UDP-sugar hydrolase), C-terminal domain"/>
    <property type="match status" value="1"/>
</dbReference>
<dbReference type="Gene3D" id="3.90.780.10">
    <property type="entry name" value="5'-Nucleotidase, C-terminal domain"/>
    <property type="match status" value="1"/>
</dbReference>
<dbReference type="Pfam" id="PF02872">
    <property type="entry name" value="5_nucleotid_C"/>
    <property type="match status" value="1"/>
</dbReference>
<proteinExistence type="inferred from homology"/>
<dbReference type="AlphaFoldDB" id="A0A8H7AJB1"/>
<keyword evidence="3" id="KW-0378">Hydrolase</keyword>
<dbReference type="PANTHER" id="PTHR11575:SF48">
    <property type="entry name" value="5'-NUCLEOTIDASE"/>
    <property type="match status" value="1"/>
</dbReference>
<evidence type="ECO:0000259" key="5">
    <source>
        <dbReference type="Pfam" id="PF00149"/>
    </source>
</evidence>
<organism evidence="7 8">
    <name type="scientific">Endocarpon pusillum</name>
    <dbReference type="NCBI Taxonomy" id="364733"/>
    <lineage>
        <taxon>Eukaryota</taxon>
        <taxon>Fungi</taxon>
        <taxon>Dikarya</taxon>
        <taxon>Ascomycota</taxon>
        <taxon>Pezizomycotina</taxon>
        <taxon>Eurotiomycetes</taxon>
        <taxon>Chaetothyriomycetidae</taxon>
        <taxon>Verrucariales</taxon>
        <taxon>Verrucariaceae</taxon>
        <taxon>Endocarpon</taxon>
    </lineage>
</organism>
<dbReference type="GO" id="GO:0000166">
    <property type="term" value="F:nucleotide binding"/>
    <property type="evidence" value="ECO:0007669"/>
    <property type="project" value="UniProtKB-KW"/>
</dbReference>
<evidence type="ECO:0000256" key="3">
    <source>
        <dbReference type="RuleBase" id="RU362119"/>
    </source>
</evidence>
<feature type="compositionally biased region" description="Basic and acidic residues" evidence="4">
    <location>
        <begin position="530"/>
        <end position="544"/>
    </location>
</feature>
<name>A0A8H7AJB1_9EURO</name>
<sequence>MHQDNTPQSASITLASDRETPPDLRLLHYNDVYHIESGSAEPAGGISRFQTVVNEYRSNPRFQGQASLITFFSGDAFNPSLESSVTKGRHMVPILNAIGTDVACVGNHDLDFGITQFRQLRSHCTFPWLLANVLDPALGEDVALADCEKTTILTSSAGIKIGVIGLAEREWLDTVNSLPPDLVYKSASATAQELVPGLREEGCELIVAVTHMREPNDVKLAEKTPPGLIDLILGGHDHFYSCQRVNSTYILRSGTDFKQLSYIEGWKKDGGGWDFGITRRDIIRSTPENPPTVELVNKLTCSLKTKLEKPIGYTAAPLDGRFTTVRTRESNLGNFVCDLMRYYYRTECAIMASGTIRGDQVYSPGLLRLKDIMNCFPFEDPVVVLKVTGKALSEALENSVSLVPALEGRFPQVSNIIFEYDAKLSPGSRVQWVNVNGENLDQEREYILATRGYMARGKDGFESLLAQSEGGKAEEIVSEENGVLISTILRQYFLSLKVVGTWSKKNPHLSRHWGGVQKGLQEQGTIKEANSTEKSKNTVTKDVENTAPEYSGNGSLKTSNGPIRHQAPLPSRPQTNSNFGNTERVPTDPKAEQGLLVDPDIDTDSDSEIADSGNLSSSPFSAHPLLSNTAPSTSIPPFLSEESGEHLFRLARLYAKRWMRLAGVKEESVAMVDESSEDALPSWTKGIAPKLEGRIRIVGGER</sequence>
<dbReference type="InterPro" id="IPR004843">
    <property type="entry name" value="Calcineurin-like_PHP"/>
</dbReference>
<dbReference type="SUPFAM" id="SSF56300">
    <property type="entry name" value="Metallo-dependent phosphatases"/>
    <property type="match status" value="1"/>
</dbReference>
<gene>
    <name evidence="7" type="ORF">GJ744_007057</name>
</gene>
<evidence type="ECO:0000259" key="6">
    <source>
        <dbReference type="Pfam" id="PF02872"/>
    </source>
</evidence>
<feature type="region of interest" description="Disordered" evidence="4">
    <location>
        <begin position="529"/>
        <end position="624"/>
    </location>
</feature>
<dbReference type="Gene3D" id="3.60.21.10">
    <property type="match status" value="1"/>
</dbReference>
<evidence type="ECO:0008006" key="9">
    <source>
        <dbReference type="Google" id="ProtNLM"/>
    </source>
</evidence>
<evidence type="ECO:0000256" key="1">
    <source>
        <dbReference type="ARBA" id="ARBA00006654"/>
    </source>
</evidence>
<feature type="domain" description="5'-Nucleotidase C-terminal" evidence="6">
    <location>
        <begin position="311"/>
        <end position="463"/>
    </location>
</feature>
<dbReference type="InterPro" id="IPR006179">
    <property type="entry name" value="5_nucleotidase/apyrase"/>
</dbReference>
<dbReference type="PRINTS" id="PR01607">
    <property type="entry name" value="APYRASEFAMLY"/>
</dbReference>
<dbReference type="EMBL" id="JAACFV010000033">
    <property type="protein sequence ID" value="KAF7510158.1"/>
    <property type="molecule type" value="Genomic_DNA"/>
</dbReference>
<dbReference type="GO" id="GO:0016787">
    <property type="term" value="F:hydrolase activity"/>
    <property type="evidence" value="ECO:0007669"/>
    <property type="project" value="UniProtKB-KW"/>
</dbReference>
<dbReference type="InterPro" id="IPR036907">
    <property type="entry name" value="5'-Nucleotdase_C_sf"/>
</dbReference>
<keyword evidence="8" id="KW-1185">Reference proteome</keyword>
<comment type="similarity">
    <text evidence="1 3">Belongs to the 5'-nucleotidase family.</text>
</comment>
<dbReference type="OrthoDB" id="10252235at2759"/>
<feature type="compositionally biased region" description="Polar residues" evidence="4">
    <location>
        <begin position="552"/>
        <end position="561"/>
    </location>
</feature>
<evidence type="ECO:0000256" key="4">
    <source>
        <dbReference type="SAM" id="MobiDB-lite"/>
    </source>
</evidence>
<dbReference type="Proteomes" id="UP000606974">
    <property type="component" value="Unassembled WGS sequence"/>
</dbReference>
<evidence type="ECO:0000313" key="7">
    <source>
        <dbReference type="EMBL" id="KAF7510158.1"/>
    </source>
</evidence>
<evidence type="ECO:0000313" key="8">
    <source>
        <dbReference type="Proteomes" id="UP000606974"/>
    </source>
</evidence>
<dbReference type="PANTHER" id="PTHR11575">
    <property type="entry name" value="5'-NUCLEOTIDASE-RELATED"/>
    <property type="match status" value="1"/>
</dbReference>
<dbReference type="InterPro" id="IPR029052">
    <property type="entry name" value="Metallo-depent_PP-like"/>
</dbReference>
<feature type="compositionally biased region" description="Polar residues" evidence="4">
    <location>
        <begin position="613"/>
        <end position="624"/>
    </location>
</feature>
<accession>A0A8H7AJB1</accession>
<feature type="compositionally biased region" description="Acidic residues" evidence="4">
    <location>
        <begin position="599"/>
        <end position="609"/>
    </location>
</feature>
<feature type="compositionally biased region" description="Polar residues" evidence="4">
    <location>
        <begin position="572"/>
        <end position="581"/>
    </location>
</feature>
<dbReference type="GO" id="GO:0009166">
    <property type="term" value="P:nucleotide catabolic process"/>
    <property type="evidence" value="ECO:0007669"/>
    <property type="project" value="InterPro"/>
</dbReference>
<dbReference type="InterPro" id="IPR008334">
    <property type="entry name" value="5'-Nucleotdase_C"/>
</dbReference>
<feature type="domain" description="Calcineurin-like phosphoesterase" evidence="5">
    <location>
        <begin position="24"/>
        <end position="239"/>
    </location>
</feature>
<evidence type="ECO:0000256" key="2">
    <source>
        <dbReference type="ARBA" id="ARBA00022729"/>
    </source>
</evidence>
<keyword evidence="3" id="KW-0547">Nucleotide-binding</keyword>
<comment type="caution">
    <text evidence="7">The sequence shown here is derived from an EMBL/GenBank/DDBJ whole genome shotgun (WGS) entry which is preliminary data.</text>
</comment>
<keyword evidence="2" id="KW-0732">Signal</keyword>
<dbReference type="Pfam" id="PF00149">
    <property type="entry name" value="Metallophos"/>
    <property type="match status" value="1"/>
</dbReference>
<protein>
    <recommendedName>
        <fullName evidence="9">5'-Nucleotidase C-terminal domain-containing protein</fullName>
    </recommendedName>
</protein>
<reference evidence="7" key="1">
    <citation type="submission" date="2020-02" db="EMBL/GenBank/DDBJ databases">
        <authorList>
            <person name="Palmer J.M."/>
        </authorList>
    </citation>
    <scope>NUCLEOTIDE SEQUENCE</scope>
    <source>
        <strain evidence="7">EPUS1.4</strain>
        <tissue evidence="7">Thallus</tissue>
    </source>
</reference>